<evidence type="ECO:0000256" key="1">
    <source>
        <dbReference type="ARBA" id="ARBA00010139"/>
    </source>
</evidence>
<comment type="similarity">
    <text evidence="1">Belongs to the FAD-binding monooxygenase family.</text>
</comment>
<dbReference type="AlphaFoldDB" id="A0A8H5K666"/>
<dbReference type="EMBL" id="JAAOAQ010000107">
    <property type="protein sequence ID" value="KAF5566673.1"/>
    <property type="molecule type" value="Genomic_DNA"/>
</dbReference>
<gene>
    <name evidence="2" type="ORF">FPHYL_3614</name>
</gene>
<sequence>MLPDQLNNVSLTVYEKNPKIGGTWFPGVRCDIPSHSYQVNRRFNPTYSALATSNMLLFCWAKNPDWDEFYSTGQEIQRYIQKVFDVYDLPKYFVLSHRVTGATWDDERGVWDVEIENLLTGQVITDTAEILVNNEGLLKYGIPPRCEMVRSVLYG</sequence>
<name>A0A8H5K666_9HYPO</name>
<evidence type="ECO:0000313" key="2">
    <source>
        <dbReference type="EMBL" id="KAF5566673.1"/>
    </source>
</evidence>
<dbReference type="PANTHER" id="PTHR42877:SF7">
    <property type="entry name" value="FLAVIN-BINDING MONOOXYGENASE-RELATED"/>
    <property type="match status" value="1"/>
</dbReference>
<keyword evidence="2" id="KW-0560">Oxidoreductase</keyword>
<proteinExistence type="inferred from homology"/>
<organism evidence="2 3">
    <name type="scientific">Fusarium phyllophilum</name>
    <dbReference type="NCBI Taxonomy" id="47803"/>
    <lineage>
        <taxon>Eukaryota</taxon>
        <taxon>Fungi</taxon>
        <taxon>Dikarya</taxon>
        <taxon>Ascomycota</taxon>
        <taxon>Pezizomycotina</taxon>
        <taxon>Sordariomycetes</taxon>
        <taxon>Hypocreomycetidae</taxon>
        <taxon>Hypocreales</taxon>
        <taxon>Nectriaceae</taxon>
        <taxon>Fusarium</taxon>
        <taxon>Fusarium fujikuroi species complex</taxon>
    </lineage>
</organism>
<comment type="caution">
    <text evidence="2">The sequence shown here is derived from an EMBL/GenBank/DDBJ whole genome shotgun (WGS) entry which is preliminary data.</text>
</comment>
<dbReference type="OrthoDB" id="74360at2759"/>
<dbReference type="Gene3D" id="3.50.50.60">
    <property type="entry name" value="FAD/NAD(P)-binding domain"/>
    <property type="match status" value="1"/>
</dbReference>
<dbReference type="SUPFAM" id="SSF51905">
    <property type="entry name" value="FAD/NAD(P)-binding domain"/>
    <property type="match status" value="1"/>
</dbReference>
<dbReference type="InterPro" id="IPR036188">
    <property type="entry name" value="FAD/NAD-bd_sf"/>
</dbReference>
<keyword evidence="2" id="KW-0503">Monooxygenase</keyword>
<evidence type="ECO:0000313" key="3">
    <source>
        <dbReference type="Proteomes" id="UP000582016"/>
    </source>
</evidence>
<dbReference type="PANTHER" id="PTHR42877">
    <property type="entry name" value="L-ORNITHINE N(5)-MONOOXYGENASE-RELATED"/>
    <property type="match status" value="1"/>
</dbReference>
<reference evidence="2 3" key="1">
    <citation type="submission" date="2020-05" db="EMBL/GenBank/DDBJ databases">
        <title>Identification and distribution of gene clusters putatively required for synthesis of sphingolipid metabolism inhibitors in phylogenetically diverse species of the filamentous fungus Fusarium.</title>
        <authorList>
            <person name="Kim H.-S."/>
            <person name="Busman M."/>
            <person name="Brown D.W."/>
            <person name="Divon H."/>
            <person name="Uhlig S."/>
            <person name="Proctor R.H."/>
        </authorList>
    </citation>
    <scope>NUCLEOTIDE SEQUENCE [LARGE SCALE GENOMIC DNA]</scope>
    <source>
        <strain evidence="2 3">NRRL 13617</strain>
    </source>
</reference>
<dbReference type="InterPro" id="IPR051209">
    <property type="entry name" value="FAD-bind_Monooxygenase_sf"/>
</dbReference>
<accession>A0A8H5K666</accession>
<dbReference type="Proteomes" id="UP000582016">
    <property type="component" value="Unassembled WGS sequence"/>
</dbReference>
<dbReference type="GO" id="GO:0004497">
    <property type="term" value="F:monooxygenase activity"/>
    <property type="evidence" value="ECO:0007669"/>
    <property type="project" value="UniProtKB-KW"/>
</dbReference>
<protein>
    <submittedName>
        <fullName evidence="2">Sterigmatocystin biosynthesis monooxygenase stcW</fullName>
    </submittedName>
</protein>
<keyword evidence="3" id="KW-1185">Reference proteome</keyword>